<dbReference type="SUPFAM" id="SSF56281">
    <property type="entry name" value="Metallo-hydrolase/oxidoreductase"/>
    <property type="match status" value="1"/>
</dbReference>
<dbReference type="RefSeq" id="WP_108975105.1">
    <property type="nucleotide sequence ID" value="NZ_BFBB01000003.1"/>
</dbReference>
<organism evidence="1 2">
    <name type="scientific">Leptospira ryugenii</name>
    <dbReference type="NCBI Taxonomy" id="1917863"/>
    <lineage>
        <taxon>Bacteria</taxon>
        <taxon>Pseudomonadati</taxon>
        <taxon>Spirochaetota</taxon>
        <taxon>Spirochaetia</taxon>
        <taxon>Leptospirales</taxon>
        <taxon>Leptospiraceae</taxon>
        <taxon>Leptospira</taxon>
    </lineage>
</organism>
<sequence length="320" mass="36266">MQATLVGKREGIYCEAGNFFIDPQLAVERALITHAHSDHARRGSKYYLCHMDTIPLLRERLGNKLQIEGIPYGKQIRLGDAKVSFHPAGHILGSSQIRIETKAGVWVVSGDYKLQTDPTCQAFEPVRCDVFVTESTFGLPIYHWEEEEVISQRINQLWLDCIAEQKTMLVLAYSLGKTQRVLAGLSESLGNIYLEDPGYRITKIYQDKGILFPKHSPLSELRTKESSPFLICTPQTDLRRYAQHLGDIKSYFASGWLRSDTNNPFSRDKIIMSDHADWNGLLQAIRSTQAEKVLVMHGFCEPLVSYLQTLGIQAEPFIFS</sequence>
<name>A0A2P2DYZ7_9LEPT</name>
<dbReference type="AlphaFoldDB" id="A0A2P2DYZ7"/>
<protein>
    <submittedName>
        <fullName evidence="1">Putative exonuclease</fullName>
    </submittedName>
</protein>
<dbReference type="GO" id="GO:0004527">
    <property type="term" value="F:exonuclease activity"/>
    <property type="evidence" value="ECO:0007669"/>
    <property type="project" value="UniProtKB-KW"/>
</dbReference>
<dbReference type="InterPro" id="IPR026360">
    <property type="entry name" value="Xnuc_lig_assoc"/>
</dbReference>
<evidence type="ECO:0000313" key="1">
    <source>
        <dbReference type="EMBL" id="GBF49857.1"/>
    </source>
</evidence>
<dbReference type="OrthoDB" id="9803916at2"/>
<keyword evidence="2" id="KW-1185">Reference proteome</keyword>
<dbReference type="InterPro" id="IPR050698">
    <property type="entry name" value="MBL"/>
</dbReference>
<dbReference type="InterPro" id="IPR036866">
    <property type="entry name" value="RibonucZ/Hydroxyglut_hydro"/>
</dbReference>
<keyword evidence="1" id="KW-0269">Exonuclease</keyword>
<dbReference type="NCBIfam" id="TIGR04122">
    <property type="entry name" value="Xnuc_lig_assoc"/>
    <property type="match status" value="1"/>
</dbReference>
<comment type="caution">
    <text evidence="1">The sequence shown here is derived from an EMBL/GenBank/DDBJ whole genome shotgun (WGS) entry which is preliminary data.</text>
</comment>
<keyword evidence="1" id="KW-0540">Nuclease</keyword>
<proteinExistence type="predicted"/>
<reference evidence="1 2" key="1">
    <citation type="submission" date="2018-02" db="EMBL/GenBank/DDBJ databases">
        <title>Novel Leptospira species isolated from soil and water in Japan.</title>
        <authorList>
            <person name="Nakao R."/>
            <person name="Masuzawa T."/>
        </authorList>
    </citation>
    <scope>NUCLEOTIDE SEQUENCE [LARGE SCALE GENOMIC DNA]</scope>
    <source>
        <strain evidence="1 2">YH101</strain>
    </source>
</reference>
<accession>A0A2P2DYZ7</accession>
<dbReference type="Proteomes" id="UP000245133">
    <property type="component" value="Unassembled WGS sequence"/>
</dbReference>
<dbReference type="GO" id="GO:0004521">
    <property type="term" value="F:RNA endonuclease activity"/>
    <property type="evidence" value="ECO:0007669"/>
    <property type="project" value="TreeGrafter"/>
</dbReference>
<dbReference type="PANTHER" id="PTHR11203:SF49">
    <property type="entry name" value="BLL1145 PROTEIN"/>
    <property type="match status" value="1"/>
</dbReference>
<dbReference type="PANTHER" id="PTHR11203">
    <property type="entry name" value="CLEAVAGE AND POLYADENYLATION SPECIFICITY FACTOR FAMILY MEMBER"/>
    <property type="match status" value="1"/>
</dbReference>
<keyword evidence="1" id="KW-0378">Hydrolase</keyword>
<dbReference type="EMBL" id="BFBB01000003">
    <property type="protein sequence ID" value="GBF49857.1"/>
    <property type="molecule type" value="Genomic_DNA"/>
</dbReference>
<evidence type="ECO:0000313" key="2">
    <source>
        <dbReference type="Proteomes" id="UP000245133"/>
    </source>
</evidence>
<gene>
    <name evidence="1" type="ORF">LPTSP4_13770</name>
</gene>
<dbReference type="Gene3D" id="3.60.15.10">
    <property type="entry name" value="Ribonuclease Z/Hydroxyacylglutathione hydrolase-like"/>
    <property type="match status" value="1"/>
</dbReference>